<feature type="chain" id="PRO_5046904299" evidence="1">
    <location>
        <begin position="26"/>
        <end position="98"/>
    </location>
</feature>
<dbReference type="Proteomes" id="UP001180840">
    <property type="component" value="Unassembled WGS sequence"/>
</dbReference>
<evidence type="ECO:0000313" key="3">
    <source>
        <dbReference type="Proteomes" id="UP001180840"/>
    </source>
</evidence>
<reference evidence="2" key="1">
    <citation type="submission" date="2023-07" db="EMBL/GenBank/DDBJ databases">
        <title>Sequencing the genomes of 1000 actinobacteria strains.</title>
        <authorList>
            <person name="Klenk H.-P."/>
        </authorList>
    </citation>
    <scope>NUCLEOTIDE SEQUENCE</scope>
    <source>
        <strain evidence="2">DSM 107476</strain>
    </source>
</reference>
<evidence type="ECO:0000256" key="1">
    <source>
        <dbReference type="SAM" id="SignalP"/>
    </source>
</evidence>
<gene>
    <name evidence="2" type="ORF">J2S39_002287</name>
</gene>
<keyword evidence="3" id="KW-1185">Reference proteome</keyword>
<feature type="signal peptide" evidence="1">
    <location>
        <begin position="1"/>
        <end position="25"/>
    </location>
</feature>
<name>A0ABU2A0D1_9CORY</name>
<dbReference type="RefSeq" id="WP_290196463.1">
    <property type="nucleotide sequence ID" value="NZ_CP047654.1"/>
</dbReference>
<protein>
    <submittedName>
        <fullName evidence="2">ABC-type Zn2+ transport system substrate-binding protein/surface adhesin</fullName>
    </submittedName>
</protein>
<comment type="caution">
    <text evidence="2">The sequence shown here is derived from an EMBL/GenBank/DDBJ whole genome shotgun (WGS) entry which is preliminary data.</text>
</comment>
<evidence type="ECO:0000313" key="2">
    <source>
        <dbReference type="EMBL" id="MDR7330611.1"/>
    </source>
</evidence>
<sequence length="98" mass="9627">MKKLTVAAVAAVATASLAAPAVANAQYIHQPAPLHSVSTGSSALDSTIGVGVIAAVTKLVIDNVQPLSDLVEEIATGIGSSQLVGSSGVSFNLESLSA</sequence>
<dbReference type="EMBL" id="JAVDXZ010000001">
    <property type="protein sequence ID" value="MDR7330611.1"/>
    <property type="molecule type" value="Genomic_DNA"/>
</dbReference>
<accession>A0ABU2A0D1</accession>
<keyword evidence="1" id="KW-0732">Signal</keyword>
<organism evidence="2 3">
    <name type="scientific">Corynebacterium guangdongense</name>
    <dbReference type="NCBI Taxonomy" id="1783348"/>
    <lineage>
        <taxon>Bacteria</taxon>
        <taxon>Bacillati</taxon>
        <taxon>Actinomycetota</taxon>
        <taxon>Actinomycetes</taxon>
        <taxon>Mycobacteriales</taxon>
        <taxon>Corynebacteriaceae</taxon>
        <taxon>Corynebacterium</taxon>
    </lineage>
</organism>
<proteinExistence type="predicted"/>